<gene>
    <name evidence="2" type="primary">Dgri\GH23887</name>
    <name evidence="2" type="ORF">Dgri_GH23887</name>
</gene>
<accession>B4K121</accession>
<organism evidence="3">
    <name type="scientific">Drosophila grimshawi</name>
    <name type="common">Hawaiian fruit fly</name>
    <name type="synonym">Idiomyia grimshawi</name>
    <dbReference type="NCBI Taxonomy" id="7222"/>
    <lineage>
        <taxon>Eukaryota</taxon>
        <taxon>Metazoa</taxon>
        <taxon>Ecdysozoa</taxon>
        <taxon>Arthropoda</taxon>
        <taxon>Hexapoda</taxon>
        <taxon>Insecta</taxon>
        <taxon>Pterygota</taxon>
        <taxon>Neoptera</taxon>
        <taxon>Endopterygota</taxon>
        <taxon>Diptera</taxon>
        <taxon>Brachycera</taxon>
        <taxon>Muscomorpha</taxon>
        <taxon>Ephydroidea</taxon>
        <taxon>Drosophilidae</taxon>
        <taxon>Drosophila</taxon>
        <taxon>Hawaiian Drosophila</taxon>
    </lineage>
</organism>
<keyword evidence="3" id="KW-1185">Reference proteome</keyword>
<dbReference type="EMBL" id="CH916694">
    <property type="protein sequence ID" value="EDW05096.1"/>
    <property type="molecule type" value="Genomic_DNA"/>
</dbReference>
<dbReference type="PhylomeDB" id="B4K121"/>
<evidence type="ECO:0000256" key="1">
    <source>
        <dbReference type="SAM" id="Coils"/>
    </source>
</evidence>
<proteinExistence type="predicted"/>
<dbReference type="InParanoid" id="B4K121"/>
<reference evidence="2 3" key="1">
    <citation type="journal article" date="2007" name="Nature">
        <title>Evolution of genes and genomes on the Drosophila phylogeny.</title>
        <authorList>
            <consortium name="Drosophila 12 Genomes Consortium"/>
            <person name="Clark A.G."/>
            <person name="Eisen M.B."/>
            <person name="Smith D.R."/>
            <person name="Bergman C.M."/>
            <person name="Oliver B."/>
            <person name="Markow T.A."/>
            <person name="Kaufman T.C."/>
            <person name="Kellis M."/>
            <person name="Gelbart W."/>
            <person name="Iyer V.N."/>
            <person name="Pollard D.A."/>
            <person name="Sackton T.B."/>
            <person name="Larracuente A.M."/>
            <person name="Singh N.D."/>
            <person name="Abad J.P."/>
            <person name="Abt D.N."/>
            <person name="Adryan B."/>
            <person name="Aguade M."/>
            <person name="Akashi H."/>
            <person name="Anderson W.W."/>
            <person name="Aquadro C.F."/>
            <person name="Ardell D.H."/>
            <person name="Arguello R."/>
            <person name="Artieri C.G."/>
            <person name="Barbash D.A."/>
            <person name="Barker D."/>
            <person name="Barsanti P."/>
            <person name="Batterham P."/>
            <person name="Batzoglou S."/>
            <person name="Begun D."/>
            <person name="Bhutkar A."/>
            <person name="Blanco E."/>
            <person name="Bosak S.A."/>
            <person name="Bradley R.K."/>
            <person name="Brand A.D."/>
            <person name="Brent M.R."/>
            <person name="Brooks A.N."/>
            <person name="Brown R.H."/>
            <person name="Butlin R.K."/>
            <person name="Caggese C."/>
            <person name="Calvi B.R."/>
            <person name="Bernardo de Carvalho A."/>
            <person name="Caspi A."/>
            <person name="Castrezana S."/>
            <person name="Celniker S.E."/>
            <person name="Chang J.L."/>
            <person name="Chapple C."/>
            <person name="Chatterji S."/>
            <person name="Chinwalla A."/>
            <person name="Civetta A."/>
            <person name="Clifton S.W."/>
            <person name="Comeron J.M."/>
            <person name="Costello J.C."/>
            <person name="Coyne J.A."/>
            <person name="Daub J."/>
            <person name="David R.G."/>
            <person name="Delcher A.L."/>
            <person name="Delehaunty K."/>
            <person name="Do C.B."/>
            <person name="Ebling H."/>
            <person name="Edwards K."/>
            <person name="Eickbush T."/>
            <person name="Evans J.D."/>
            <person name="Filipski A."/>
            <person name="Findeiss S."/>
            <person name="Freyhult E."/>
            <person name="Fulton L."/>
            <person name="Fulton R."/>
            <person name="Garcia A.C."/>
            <person name="Gardiner A."/>
            <person name="Garfield D.A."/>
            <person name="Garvin B.E."/>
            <person name="Gibson G."/>
            <person name="Gilbert D."/>
            <person name="Gnerre S."/>
            <person name="Godfrey J."/>
            <person name="Good R."/>
            <person name="Gotea V."/>
            <person name="Gravely B."/>
            <person name="Greenberg A.J."/>
            <person name="Griffiths-Jones S."/>
            <person name="Gross S."/>
            <person name="Guigo R."/>
            <person name="Gustafson E.A."/>
            <person name="Haerty W."/>
            <person name="Hahn M.W."/>
            <person name="Halligan D.L."/>
            <person name="Halpern A.L."/>
            <person name="Halter G.M."/>
            <person name="Han M.V."/>
            <person name="Heger A."/>
            <person name="Hillier L."/>
            <person name="Hinrichs A.S."/>
            <person name="Holmes I."/>
            <person name="Hoskins R.A."/>
            <person name="Hubisz M.J."/>
            <person name="Hultmark D."/>
            <person name="Huntley M.A."/>
            <person name="Jaffe D.B."/>
            <person name="Jagadeeshan S."/>
            <person name="Jeck W.R."/>
            <person name="Johnson J."/>
            <person name="Jones C.D."/>
            <person name="Jordan W.C."/>
            <person name="Karpen G.H."/>
            <person name="Kataoka E."/>
            <person name="Keightley P.D."/>
            <person name="Kheradpour P."/>
            <person name="Kirkness E.F."/>
            <person name="Koerich L.B."/>
            <person name="Kristiansen K."/>
            <person name="Kudrna D."/>
            <person name="Kulathinal R.J."/>
            <person name="Kumar S."/>
            <person name="Kwok R."/>
            <person name="Lander E."/>
            <person name="Langley C.H."/>
            <person name="Lapoint R."/>
            <person name="Lazzaro B.P."/>
            <person name="Lee S.J."/>
            <person name="Levesque L."/>
            <person name="Li R."/>
            <person name="Lin C.F."/>
            <person name="Lin M.F."/>
            <person name="Lindblad-Toh K."/>
            <person name="Llopart A."/>
            <person name="Long M."/>
            <person name="Low L."/>
            <person name="Lozovsky E."/>
            <person name="Lu J."/>
            <person name="Luo M."/>
            <person name="Machado C.A."/>
            <person name="Makalowski W."/>
            <person name="Marzo M."/>
            <person name="Matsuda M."/>
            <person name="Matzkin L."/>
            <person name="McAllister B."/>
            <person name="McBride C.S."/>
            <person name="McKernan B."/>
            <person name="McKernan K."/>
            <person name="Mendez-Lago M."/>
            <person name="Minx P."/>
            <person name="Mollenhauer M.U."/>
            <person name="Montooth K."/>
            <person name="Mount S.M."/>
            <person name="Mu X."/>
            <person name="Myers E."/>
            <person name="Negre B."/>
            <person name="Newfeld S."/>
            <person name="Nielsen R."/>
            <person name="Noor M.A."/>
            <person name="O'Grady P."/>
            <person name="Pachter L."/>
            <person name="Papaceit M."/>
            <person name="Parisi M.J."/>
            <person name="Parisi M."/>
            <person name="Parts L."/>
            <person name="Pedersen J.S."/>
            <person name="Pesole G."/>
            <person name="Phillippy A.M."/>
            <person name="Ponting C.P."/>
            <person name="Pop M."/>
            <person name="Porcelli D."/>
            <person name="Powell J.R."/>
            <person name="Prohaska S."/>
            <person name="Pruitt K."/>
            <person name="Puig M."/>
            <person name="Quesneville H."/>
            <person name="Ram K.R."/>
            <person name="Rand D."/>
            <person name="Rasmussen M.D."/>
            <person name="Reed L.K."/>
            <person name="Reenan R."/>
            <person name="Reily A."/>
            <person name="Remington K.A."/>
            <person name="Rieger T.T."/>
            <person name="Ritchie M.G."/>
            <person name="Robin C."/>
            <person name="Rogers Y.H."/>
            <person name="Rohde C."/>
            <person name="Rozas J."/>
            <person name="Rubenfield M.J."/>
            <person name="Ruiz A."/>
            <person name="Russo S."/>
            <person name="Salzberg S.L."/>
            <person name="Sanchez-Gracia A."/>
            <person name="Saranga D.J."/>
            <person name="Sato H."/>
            <person name="Schaeffer S.W."/>
            <person name="Schatz M.C."/>
            <person name="Schlenke T."/>
            <person name="Schwartz R."/>
            <person name="Segarra C."/>
            <person name="Singh R.S."/>
            <person name="Sirot L."/>
            <person name="Sirota M."/>
            <person name="Sisneros N.B."/>
            <person name="Smith C.D."/>
            <person name="Smith T.F."/>
            <person name="Spieth J."/>
            <person name="Stage D.E."/>
            <person name="Stark A."/>
            <person name="Stephan W."/>
            <person name="Strausberg R.L."/>
            <person name="Strempel S."/>
            <person name="Sturgill D."/>
            <person name="Sutton G."/>
            <person name="Sutton G.G."/>
            <person name="Tao W."/>
            <person name="Teichmann S."/>
            <person name="Tobari Y.N."/>
            <person name="Tomimura Y."/>
            <person name="Tsolas J.M."/>
            <person name="Valente V.L."/>
            <person name="Venter E."/>
            <person name="Venter J.C."/>
            <person name="Vicario S."/>
            <person name="Vieira F.G."/>
            <person name="Vilella A.J."/>
            <person name="Villasante A."/>
            <person name="Walenz B."/>
            <person name="Wang J."/>
            <person name="Wasserman M."/>
            <person name="Watts T."/>
            <person name="Wilson D."/>
            <person name="Wilson R.K."/>
            <person name="Wing R.A."/>
            <person name="Wolfner M.F."/>
            <person name="Wong A."/>
            <person name="Wong G.K."/>
            <person name="Wu C.I."/>
            <person name="Wu G."/>
            <person name="Yamamoto D."/>
            <person name="Yang H.P."/>
            <person name="Yang S.P."/>
            <person name="Yorke J.A."/>
            <person name="Yoshida K."/>
            <person name="Zdobnov E."/>
            <person name="Zhang P."/>
            <person name="Zhang Y."/>
            <person name="Zimin A.V."/>
            <person name="Baldwin J."/>
            <person name="Abdouelleil A."/>
            <person name="Abdulkadir J."/>
            <person name="Abebe A."/>
            <person name="Abera B."/>
            <person name="Abreu J."/>
            <person name="Acer S.C."/>
            <person name="Aftuck L."/>
            <person name="Alexander A."/>
            <person name="An P."/>
            <person name="Anderson E."/>
            <person name="Anderson S."/>
            <person name="Arachi H."/>
            <person name="Azer M."/>
            <person name="Bachantsang P."/>
            <person name="Barry A."/>
            <person name="Bayul T."/>
            <person name="Berlin A."/>
            <person name="Bessette D."/>
            <person name="Bloom T."/>
            <person name="Blye J."/>
            <person name="Boguslavskiy L."/>
            <person name="Bonnet C."/>
            <person name="Boukhgalter B."/>
            <person name="Bourzgui I."/>
            <person name="Brown A."/>
            <person name="Cahill P."/>
            <person name="Channer S."/>
            <person name="Cheshatsang Y."/>
            <person name="Chuda L."/>
            <person name="Citroen M."/>
            <person name="Collymore A."/>
            <person name="Cooke P."/>
            <person name="Costello M."/>
            <person name="D'Aco K."/>
            <person name="Daza R."/>
            <person name="De Haan G."/>
            <person name="DeGray S."/>
            <person name="DeMaso C."/>
            <person name="Dhargay N."/>
            <person name="Dooley K."/>
            <person name="Dooley E."/>
            <person name="Doricent M."/>
            <person name="Dorje P."/>
            <person name="Dorjee K."/>
            <person name="Dupes A."/>
            <person name="Elong R."/>
            <person name="Falk J."/>
            <person name="Farina A."/>
            <person name="Faro S."/>
            <person name="Ferguson D."/>
            <person name="Fisher S."/>
            <person name="Foley C.D."/>
            <person name="Franke A."/>
            <person name="Friedrich D."/>
            <person name="Gadbois L."/>
            <person name="Gearin G."/>
            <person name="Gearin C.R."/>
            <person name="Giannoukos G."/>
            <person name="Goode T."/>
            <person name="Graham J."/>
            <person name="Grandbois E."/>
            <person name="Grewal S."/>
            <person name="Gyaltsen K."/>
            <person name="Hafez N."/>
            <person name="Hagos B."/>
            <person name="Hall J."/>
            <person name="Henson C."/>
            <person name="Hollinger A."/>
            <person name="Honan T."/>
            <person name="Huard M.D."/>
            <person name="Hughes L."/>
            <person name="Hurhula B."/>
            <person name="Husby M.E."/>
            <person name="Kamat A."/>
            <person name="Kanga B."/>
            <person name="Kashin S."/>
            <person name="Khazanovich D."/>
            <person name="Kisner P."/>
            <person name="Lance K."/>
            <person name="Lara M."/>
            <person name="Lee W."/>
            <person name="Lennon N."/>
            <person name="Letendre F."/>
            <person name="LeVine R."/>
            <person name="Lipovsky A."/>
            <person name="Liu X."/>
            <person name="Liu J."/>
            <person name="Liu S."/>
            <person name="Lokyitsang T."/>
            <person name="Lokyitsang Y."/>
            <person name="Lubonja R."/>
            <person name="Lui A."/>
            <person name="MacDonald P."/>
            <person name="Magnisalis V."/>
            <person name="Maru K."/>
            <person name="Matthews C."/>
            <person name="McCusker W."/>
            <person name="McDonough S."/>
            <person name="Mehta T."/>
            <person name="Meldrim J."/>
            <person name="Meneus L."/>
            <person name="Mihai O."/>
            <person name="Mihalev A."/>
            <person name="Mihova T."/>
            <person name="Mittelman R."/>
            <person name="Mlenga V."/>
            <person name="Montmayeur A."/>
            <person name="Mulrain L."/>
            <person name="Navidi A."/>
            <person name="Naylor J."/>
            <person name="Negash T."/>
            <person name="Nguyen T."/>
            <person name="Nguyen N."/>
            <person name="Nicol R."/>
            <person name="Norbu C."/>
            <person name="Norbu N."/>
            <person name="Novod N."/>
            <person name="O'Neill B."/>
            <person name="Osman S."/>
            <person name="Markiewicz E."/>
            <person name="Oyono O.L."/>
            <person name="Patti C."/>
            <person name="Phunkhang P."/>
            <person name="Pierre F."/>
            <person name="Priest M."/>
            <person name="Raghuraman S."/>
            <person name="Rege F."/>
            <person name="Reyes R."/>
            <person name="Rise C."/>
            <person name="Rogov P."/>
            <person name="Ross K."/>
            <person name="Ryan E."/>
            <person name="Settipalli S."/>
            <person name="Shea T."/>
            <person name="Sherpa N."/>
            <person name="Shi L."/>
            <person name="Shih D."/>
            <person name="Sparrow T."/>
            <person name="Spaulding J."/>
            <person name="Stalker J."/>
            <person name="Stange-Thomann N."/>
            <person name="Stavropoulos S."/>
            <person name="Stone C."/>
            <person name="Strader C."/>
            <person name="Tesfaye S."/>
            <person name="Thomson T."/>
            <person name="Thoulutsang Y."/>
            <person name="Thoulutsang D."/>
            <person name="Topham K."/>
            <person name="Topping I."/>
            <person name="Tsamla T."/>
            <person name="Vassiliev H."/>
            <person name="Vo A."/>
            <person name="Wangchuk T."/>
            <person name="Wangdi T."/>
            <person name="Weiand M."/>
            <person name="Wilkinson J."/>
            <person name="Wilson A."/>
            <person name="Yadav S."/>
            <person name="Young G."/>
            <person name="Yu Q."/>
            <person name="Zembek L."/>
            <person name="Zhong D."/>
            <person name="Zimmer A."/>
            <person name="Zwirko Z."/>
            <person name="Jaffe D.B."/>
            <person name="Alvarez P."/>
            <person name="Brockman W."/>
            <person name="Butler J."/>
            <person name="Chin C."/>
            <person name="Gnerre S."/>
            <person name="Grabherr M."/>
            <person name="Kleber M."/>
            <person name="Mauceli E."/>
            <person name="MacCallum I."/>
        </authorList>
    </citation>
    <scope>NUCLEOTIDE SEQUENCE [LARGE SCALE GENOMIC DNA]</scope>
    <source>
        <strain evidence="3">Tucson 15287-2541.00</strain>
    </source>
</reference>
<evidence type="ECO:0000313" key="2">
    <source>
        <dbReference type="EMBL" id="EDW05096.1"/>
    </source>
</evidence>
<dbReference type="AlphaFoldDB" id="B4K121"/>
<feature type="coiled-coil region" evidence="1">
    <location>
        <begin position="113"/>
        <end position="147"/>
    </location>
</feature>
<name>B4K121_DROGR</name>
<dbReference type="HOGENOM" id="CLU_1724204_0_0_1"/>
<keyword evidence="1" id="KW-0175">Coiled coil</keyword>
<protein>
    <submittedName>
        <fullName evidence="2">GH23887</fullName>
    </submittedName>
</protein>
<sequence>MERQQQLDDITAMNTSLQAGYNVAIHHLQNITQQSQIELAEELKKNEDLSVELIAVENQKRAQFDAYQAELAPMEHFKKRYEELRKGNEKSKRLLHIEKQNHLKTKNMLLKSAQKLVKLKQQYKQNVAALQTDAKKKNDKIKAYQDDLAEVS</sequence>
<dbReference type="Proteomes" id="UP000001070">
    <property type="component" value="Unassembled WGS sequence"/>
</dbReference>
<evidence type="ECO:0000313" key="3">
    <source>
        <dbReference type="Proteomes" id="UP000001070"/>
    </source>
</evidence>